<proteinExistence type="predicted"/>
<dbReference type="Proteomes" id="UP001320245">
    <property type="component" value="Unassembled WGS sequence"/>
</dbReference>
<gene>
    <name evidence="2" type="ORF">SLS53_005292</name>
</gene>
<name>A0AAN9U7L4_9PEZI</name>
<evidence type="ECO:0000313" key="3">
    <source>
        <dbReference type="Proteomes" id="UP001320245"/>
    </source>
</evidence>
<feature type="compositionally biased region" description="Basic and acidic residues" evidence="1">
    <location>
        <begin position="117"/>
        <end position="128"/>
    </location>
</feature>
<feature type="region of interest" description="Disordered" evidence="1">
    <location>
        <begin position="1"/>
        <end position="24"/>
    </location>
</feature>
<comment type="caution">
    <text evidence="2">The sequence shown here is derived from an EMBL/GenBank/DDBJ whole genome shotgun (WGS) entry which is preliminary data.</text>
</comment>
<sequence length="170" mass="19155">MRRLLLKARPGHTVPERSQGMLEARPGAPPLTPEQQHYFCHEVGDGEAQQNRDPVGTNASQVVFVLVRVNVDVHRRDDDCQDECHEWTYRTGDEGTPLEAPAKPVGNQNAHQSDCNVDDHDMGQEHPNRSQVPLTDHPTDGSSNERRGKEVEHQTQILDPAFFLLPRTSR</sequence>
<reference evidence="2 3" key="1">
    <citation type="journal article" date="2023" name="PLoS ONE">
        <title>Cytospora paraplurivora sp. nov. isolated from orchards with fruit tree decline syndrome in Ontario, Canada.</title>
        <authorList>
            <person name="Ilyukhin E."/>
            <person name="Nguyen H.D.T."/>
            <person name="Castle A.J."/>
            <person name="Ellouze W."/>
        </authorList>
    </citation>
    <scope>NUCLEOTIDE SEQUENCE [LARGE SCALE GENOMIC DNA]</scope>
    <source>
        <strain evidence="2 3">FDS-564</strain>
    </source>
</reference>
<dbReference type="AlphaFoldDB" id="A0AAN9U7L4"/>
<dbReference type="EMBL" id="JAJSPL020000020">
    <property type="protein sequence ID" value="KAK7740451.1"/>
    <property type="molecule type" value="Genomic_DNA"/>
</dbReference>
<feature type="compositionally biased region" description="Polar residues" evidence="1">
    <location>
        <begin position="106"/>
        <end position="115"/>
    </location>
</feature>
<feature type="compositionally biased region" description="Basic residues" evidence="1">
    <location>
        <begin position="1"/>
        <end position="10"/>
    </location>
</feature>
<organism evidence="2 3">
    <name type="scientific">Cytospora paraplurivora</name>
    <dbReference type="NCBI Taxonomy" id="2898453"/>
    <lineage>
        <taxon>Eukaryota</taxon>
        <taxon>Fungi</taxon>
        <taxon>Dikarya</taxon>
        <taxon>Ascomycota</taxon>
        <taxon>Pezizomycotina</taxon>
        <taxon>Sordariomycetes</taxon>
        <taxon>Sordariomycetidae</taxon>
        <taxon>Diaporthales</taxon>
        <taxon>Cytosporaceae</taxon>
        <taxon>Cytospora</taxon>
    </lineage>
</organism>
<accession>A0AAN9U7L4</accession>
<evidence type="ECO:0000256" key="1">
    <source>
        <dbReference type="SAM" id="MobiDB-lite"/>
    </source>
</evidence>
<feature type="compositionally biased region" description="Basic and acidic residues" evidence="1">
    <location>
        <begin position="137"/>
        <end position="153"/>
    </location>
</feature>
<keyword evidence="3" id="KW-1185">Reference proteome</keyword>
<feature type="region of interest" description="Disordered" evidence="1">
    <location>
        <begin position="90"/>
        <end position="170"/>
    </location>
</feature>
<protein>
    <submittedName>
        <fullName evidence="2">Uncharacterized protein</fullName>
    </submittedName>
</protein>
<evidence type="ECO:0000313" key="2">
    <source>
        <dbReference type="EMBL" id="KAK7740451.1"/>
    </source>
</evidence>